<evidence type="ECO:0000256" key="1">
    <source>
        <dbReference type="SAM" id="Phobius"/>
    </source>
</evidence>
<dbReference type="InterPro" id="IPR045644">
    <property type="entry name" value="DUF6404"/>
</dbReference>
<proteinExistence type="predicted"/>
<organism evidence="2 3">
    <name type="scientific">Massilia haematophila</name>
    <dbReference type="NCBI Taxonomy" id="457923"/>
    <lineage>
        <taxon>Bacteria</taxon>
        <taxon>Pseudomonadati</taxon>
        <taxon>Pseudomonadota</taxon>
        <taxon>Betaproteobacteria</taxon>
        <taxon>Burkholderiales</taxon>
        <taxon>Oxalobacteraceae</taxon>
        <taxon>Telluria group</taxon>
        <taxon>Massilia</taxon>
    </lineage>
</organism>
<evidence type="ECO:0000313" key="2">
    <source>
        <dbReference type="EMBL" id="MFC3460721.1"/>
    </source>
</evidence>
<keyword evidence="1" id="KW-0472">Membrane</keyword>
<keyword evidence="1" id="KW-1133">Transmembrane helix</keyword>
<comment type="caution">
    <text evidence="2">The sequence shown here is derived from an EMBL/GenBank/DDBJ whole genome shotgun (WGS) entry which is preliminary data.</text>
</comment>
<sequence>MTFDERRQRAIAVLNRHGIPQHTSEPVQLRLFRKLGMQVRPLHFESFWRTAFVHAVWFAPLWAIVMWIFRWRTDGTHPAMALLGAVICGLCYGLAMAGVYAWSKKKYKLPSWESLGS</sequence>
<gene>
    <name evidence="2" type="ORF">ACFOPH_21115</name>
</gene>
<dbReference type="Proteomes" id="UP001595665">
    <property type="component" value="Unassembled WGS sequence"/>
</dbReference>
<dbReference type="RefSeq" id="WP_379737146.1">
    <property type="nucleotide sequence ID" value="NZ_JBHRVV010000001.1"/>
</dbReference>
<dbReference type="Pfam" id="PF19942">
    <property type="entry name" value="DUF6404"/>
    <property type="match status" value="1"/>
</dbReference>
<keyword evidence="1" id="KW-0812">Transmembrane</keyword>
<feature type="transmembrane region" description="Helical" evidence="1">
    <location>
        <begin position="47"/>
        <end position="69"/>
    </location>
</feature>
<accession>A0ABV7PN75</accession>
<feature type="transmembrane region" description="Helical" evidence="1">
    <location>
        <begin position="81"/>
        <end position="102"/>
    </location>
</feature>
<evidence type="ECO:0000313" key="3">
    <source>
        <dbReference type="Proteomes" id="UP001595665"/>
    </source>
</evidence>
<protein>
    <submittedName>
        <fullName evidence="2">DUF6404 family protein</fullName>
    </submittedName>
</protein>
<name>A0ABV7PN75_9BURK</name>
<dbReference type="EMBL" id="JBHRVV010000001">
    <property type="protein sequence ID" value="MFC3460721.1"/>
    <property type="molecule type" value="Genomic_DNA"/>
</dbReference>
<keyword evidence="3" id="KW-1185">Reference proteome</keyword>
<reference evidence="3" key="1">
    <citation type="journal article" date="2019" name="Int. J. Syst. Evol. Microbiol.">
        <title>The Global Catalogue of Microorganisms (GCM) 10K type strain sequencing project: providing services to taxonomists for standard genome sequencing and annotation.</title>
        <authorList>
            <consortium name="The Broad Institute Genomics Platform"/>
            <consortium name="The Broad Institute Genome Sequencing Center for Infectious Disease"/>
            <person name="Wu L."/>
            <person name="Ma J."/>
        </authorList>
    </citation>
    <scope>NUCLEOTIDE SEQUENCE [LARGE SCALE GENOMIC DNA]</scope>
    <source>
        <strain evidence="3">CCM 7480</strain>
    </source>
</reference>